<dbReference type="GO" id="GO:1990380">
    <property type="term" value="F:K48-linked deubiquitinase activity"/>
    <property type="evidence" value="ECO:0007669"/>
    <property type="project" value="InterPro"/>
</dbReference>
<feature type="region of interest" description="Disordered" evidence="1">
    <location>
        <begin position="312"/>
        <end position="344"/>
    </location>
</feature>
<dbReference type="GO" id="GO:0016807">
    <property type="term" value="F:cysteine-type carboxypeptidase activity"/>
    <property type="evidence" value="ECO:0007669"/>
    <property type="project" value="TreeGrafter"/>
</dbReference>
<dbReference type="GO" id="GO:0004843">
    <property type="term" value="F:cysteine-type deubiquitinase activity"/>
    <property type="evidence" value="ECO:0007669"/>
    <property type="project" value="InterPro"/>
</dbReference>
<accession>A0AAV9IRX9</accession>
<comment type="caution">
    <text evidence="3">The sequence shown here is derived from an EMBL/GenBank/DDBJ whole genome shotgun (WGS) entry which is preliminary data.</text>
</comment>
<feature type="region of interest" description="Disordered" evidence="1">
    <location>
        <begin position="368"/>
        <end position="417"/>
    </location>
</feature>
<proteinExistence type="predicted"/>
<dbReference type="GO" id="GO:0005829">
    <property type="term" value="C:cytosol"/>
    <property type="evidence" value="ECO:0007669"/>
    <property type="project" value="TreeGrafter"/>
</dbReference>
<gene>
    <name evidence="3" type="ORF">CDCA_CDCA03G0880</name>
</gene>
<dbReference type="InterPro" id="IPR033979">
    <property type="entry name" value="MINDY_domain"/>
</dbReference>
<sequence>MDPQYLVKRVRVRGHSRLILLQDRNGPCPLLAIANALLLRGNLDALKVVGGRVSMEALCGALNEYLFRTHASLLQSDQEHALDVHKNLADVMALYPQLQHGMAVNVGFGDCNVYELTHETIAFDAFRVRLFHGWLVDPQEGDMWAALHRLKYNAALDLLVASASTPANATSCPATAAATGAAADEKSRESTPEADAPEPSNSDDFSGFGTGMGDPAARATYVRAFLDASPWQFTYRGLVRIHELLNEGEYAVLFRSNHFATITKHAGAVYVLVTDAGYIDEPYIVWEQLVEIGGDSVFVDGDFQPAICLASPGGEPGTEASAALPSATHPVRDEGGGRAAPGASATDDYWIARKIQEEEDARVAAALSANARSGAQRKPPPPHKRLPWIGTRGTPRTTSSAASKTASTSSHRRCGLQ</sequence>
<feature type="domain" description="MINDY deubiquitinase" evidence="2">
    <location>
        <begin position="4"/>
        <end position="303"/>
    </location>
</feature>
<dbReference type="GO" id="GO:0071944">
    <property type="term" value="C:cell periphery"/>
    <property type="evidence" value="ECO:0007669"/>
    <property type="project" value="TreeGrafter"/>
</dbReference>
<dbReference type="AlphaFoldDB" id="A0AAV9IRX9"/>
<dbReference type="PANTHER" id="PTHR18063:SF6">
    <property type="entry name" value="UBIQUITIN CARBOXYL-TERMINAL HYDROLASE"/>
    <property type="match status" value="1"/>
</dbReference>
<organism evidence="3 4">
    <name type="scientific">Cyanidium caldarium</name>
    <name type="common">Red alga</name>
    <dbReference type="NCBI Taxonomy" id="2771"/>
    <lineage>
        <taxon>Eukaryota</taxon>
        <taxon>Rhodophyta</taxon>
        <taxon>Bangiophyceae</taxon>
        <taxon>Cyanidiales</taxon>
        <taxon>Cyanidiaceae</taxon>
        <taxon>Cyanidium</taxon>
    </lineage>
</organism>
<feature type="region of interest" description="Disordered" evidence="1">
    <location>
        <begin position="176"/>
        <end position="209"/>
    </location>
</feature>
<dbReference type="Proteomes" id="UP001301350">
    <property type="component" value="Unassembled WGS sequence"/>
</dbReference>
<dbReference type="InterPro" id="IPR007518">
    <property type="entry name" value="MINDY"/>
</dbReference>
<evidence type="ECO:0000313" key="4">
    <source>
        <dbReference type="Proteomes" id="UP001301350"/>
    </source>
</evidence>
<dbReference type="Pfam" id="PF04424">
    <property type="entry name" value="MINDY_DUB"/>
    <property type="match status" value="1"/>
</dbReference>
<keyword evidence="4" id="KW-1185">Reference proteome</keyword>
<dbReference type="GO" id="GO:0071108">
    <property type="term" value="P:protein K48-linked deubiquitination"/>
    <property type="evidence" value="ECO:0007669"/>
    <property type="project" value="TreeGrafter"/>
</dbReference>
<protein>
    <recommendedName>
        <fullName evidence="2">MINDY deubiquitinase domain-containing protein</fullName>
    </recommendedName>
</protein>
<evidence type="ECO:0000256" key="1">
    <source>
        <dbReference type="SAM" id="MobiDB-lite"/>
    </source>
</evidence>
<dbReference type="PANTHER" id="PTHR18063">
    <property type="entry name" value="NF-E2 INDUCIBLE PROTEIN"/>
    <property type="match status" value="1"/>
</dbReference>
<name>A0AAV9IRX9_CYACA</name>
<dbReference type="EMBL" id="JANCYW010000003">
    <property type="protein sequence ID" value="KAK4534855.1"/>
    <property type="molecule type" value="Genomic_DNA"/>
</dbReference>
<reference evidence="3 4" key="1">
    <citation type="submission" date="2022-07" db="EMBL/GenBank/DDBJ databases">
        <title>Genome-wide signatures of adaptation to extreme environments.</title>
        <authorList>
            <person name="Cho C.H."/>
            <person name="Yoon H.S."/>
        </authorList>
    </citation>
    <scope>NUCLEOTIDE SEQUENCE [LARGE SCALE GENOMIC DNA]</scope>
    <source>
        <strain evidence="3 4">DBV 063 E5</strain>
    </source>
</reference>
<evidence type="ECO:0000259" key="2">
    <source>
        <dbReference type="Pfam" id="PF04424"/>
    </source>
</evidence>
<evidence type="ECO:0000313" key="3">
    <source>
        <dbReference type="EMBL" id="KAK4534855.1"/>
    </source>
</evidence>
<feature type="compositionally biased region" description="Low complexity" evidence="1">
    <location>
        <begin position="397"/>
        <end position="409"/>
    </location>
</feature>